<dbReference type="Pfam" id="PF00528">
    <property type="entry name" value="BPD_transp_1"/>
    <property type="match status" value="1"/>
</dbReference>
<keyword evidence="3 8" id="KW-0813">Transport</keyword>
<dbReference type="SUPFAM" id="SSF161098">
    <property type="entry name" value="MetI-like"/>
    <property type="match status" value="1"/>
</dbReference>
<dbReference type="PANTHER" id="PTHR30450:SF1">
    <property type="entry name" value="D-METHIONINE TRANSPORT SYSTEM PERMEASE PROTEIN METI-RELATED"/>
    <property type="match status" value="1"/>
</dbReference>
<keyword evidence="11" id="KW-1185">Reference proteome</keyword>
<dbReference type="OrthoDB" id="9793490at2"/>
<feature type="transmembrane region" description="Helical" evidence="8">
    <location>
        <begin position="191"/>
        <end position="210"/>
    </location>
</feature>
<dbReference type="eggNOG" id="COG2011">
    <property type="taxonomic scope" value="Bacteria"/>
</dbReference>
<dbReference type="STRING" id="44251.PDUR_18790"/>
<feature type="transmembrane region" description="Helical" evidence="8">
    <location>
        <begin position="20"/>
        <end position="43"/>
    </location>
</feature>
<reference evidence="10 11" key="1">
    <citation type="submission" date="2014-08" db="EMBL/GenBank/DDBJ databases">
        <title>Comparative genomics of the Paenibacillus odorifer group.</title>
        <authorList>
            <person name="den Bakker H.C."/>
            <person name="Tsai Y.-C."/>
            <person name="Martin N."/>
            <person name="Korlach J."/>
            <person name="Wiedmann M."/>
        </authorList>
    </citation>
    <scope>NUCLEOTIDE SEQUENCE [LARGE SCALE GENOMIC DNA]</scope>
    <source>
        <strain evidence="10 11">DSM 1735</strain>
    </source>
</reference>
<keyword evidence="4" id="KW-1003">Cell membrane</keyword>
<sequence>MDSTWDILQLELPSAIWETLIMIGISLAASLVFGLLIGLILYLSASPLFFPKRTLNAVMGVLVNVIRSVPFVILLVLLIPLTKVIVKTTIGPVAASVPLAFASVAFFARLVEGAFSEVDKGVLEAAIATGAGLGLILRKVLFVEAMPGLIRATTVTVISLIGYSAMAGLVGGGGIGDLAIQYGYYRYETGVMIATVLLLIVIVQGAQFVGDWCARVFTRK</sequence>
<feature type="transmembrane region" description="Helical" evidence="8">
    <location>
        <begin position="122"/>
        <end position="142"/>
    </location>
</feature>
<proteinExistence type="inferred from homology"/>
<evidence type="ECO:0000256" key="4">
    <source>
        <dbReference type="ARBA" id="ARBA00022475"/>
    </source>
</evidence>
<evidence type="ECO:0000313" key="11">
    <source>
        <dbReference type="Proteomes" id="UP000029409"/>
    </source>
</evidence>
<keyword evidence="7 8" id="KW-0472">Membrane</keyword>
<dbReference type="GO" id="GO:0005886">
    <property type="term" value="C:plasma membrane"/>
    <property type="evidence" value="ECO:0007669"/>
    <property type="project" value="UniProtKB-SubCell"/>
</dbReference>
<protein>
    <submittedName>
        <fullName evidence="10">Methionine ABC transporter permease</fullName>
    </submittedName>
</protein>
<evidence type="ECO:0000256" key="7">
    <source>
        <dbReference type="ARBA" id="ARBA00023136"/>
    </source>
</evidence>
<dbReference type="Gene3D" id="1.10.3720.10">
    <property type="entry name" value="MetI-like"/>
    <property type="match status" value="1"/>
</dbReference>
<dbReference type="EMBL" id="CP009288">
    <property type="protein sequence ID" value="AIQ13736.1"/>
    <property type="molecule type" value="Genomic_DNA"/>
</dbReference>
<evidence type="ECO:0000256" key="2">
    <source>
        <dbReference type="ARBA" id="ARBA00007069"/>
    </source>
</evidence>
<dbReference type="PROSITE" id="PS50928">
    <property type="entry name" value="ABC_TM1"/>
    <property type="match status" value="1"/>
</dbReference>
<comment type="subcellular location">
    <subcellularLocation>
        <location evidence="1 8">Cell membrane</location>
        <topology evidence="1 8">Multi-pass membrane protein</topology>
    </subcellularLocation>
</comment>
<feature type="transmembrane region" description="Helical" evidence="8">
    <location>
        <begin position="55"/>
        <end position="78"/>
    </location>
</feature>
<keyword evidence="5 8" id="KW-0812">Transmembrane</keyword>
<keyword evidence="6 8" id="KW-1133">Transmembrane helix</keyword>
<dbReference type="InterPro" id="IPR051322">
    <property type="entry name" value="AA_ABC_Transporter_Permease"/>
</dbReference>
<dbReference type="GO" id="GO:0048473">
    <property type="term" value="P:D-methionine transmembrane transport"/>
    <property type="evidence" value="ECO:0007669"/>
    <property type="project" value="TreeGrafter"/>
</dbReference>
<evidence type="ECO:0000256" key="6">
    <source>
        <dbReference type="ARBA" id="ARBA00022989"/>
    </source>
</evidence>
<dbReference type="RefSeq" id="WP_042207532.1">
    <property type="nucleotide sequence ID" value="NZ_CP009288.1"/>
</dbReference>
<gene>
    <name evidence="10" type="ORF">PDUR_18790</name>
</gene>
<feature type="domain" description="ABC transmembrane type-1" evidence="9">
    <location>
        <begin position="16"/>
        <end position="210"/>
    </location>
</feature>
<accession>A0A089HNZ5</accession>
<dbReference type="AlphaFoldDB" id="A0A089HNZ5"/>
<evidence type="ECO:0000256" key="5">
    <source>
        <dbReference type="ARBA" id="ARBA00022692"/>
    </source>
</evidence>
<evidence type="ECO:0000256" key="3">
    <source>
        <dbReference type="ARBA" id="ARBA00022448"/>
    </source>
</evidence>
<evidence type="ECO:0000313" key="10">
    <source>
        <dbReference type="EMBL" id="AIQ13736.1"/>
    </source>
</evidence>
<evidence type="ECO:0000259" key="9">
    <source>
        <dbReference type="PROSITE" id="PS50928"/>
    </source>
</evidence>
<dbReference type="CDD" id="cd06261">
    <property type="entry name" value="TM_PBP2"/>
    <property type="match status" value="1"/>
</dbReference>
<name>A0A089HNZ5_PAEDU</name>
<dbReference type="FunFam" id="1.10.3720.10:FF:000002">
    <property type="entry name" value="D-methionine ABC transporter permease MetI"/>
    <property type="match status" value="1"/>
</dbReference>
<dbReference type="InterPro" id="IPR035906">
    <property type="entry name" value="MetI-like_sf"/>
</dbReference>
<feature type="transmembrane region" description="Helical" evidence="8">
    <location>
        <begin position="90"/>
        <end position="110"/>
    </location>
</feature>
<comment type="similarity">
    <text evidence="2">Belongs to the binding-protein-dependent transport system permease family. CysTW subfamily.</text>
</comment>
<dbReference type="PANTHER" id="PTHR30450">
    <property type="entry name" value="ABC TRANSPORTER PERMEASE"/>
    <property type="match status" value="1"/>
</dbReference>
<evidence type="ECO:0000256" key="8">
    <source>
        <dbReference type="RuleBase" id="RU363032"/>
    </source>
</evidence>
<evidence type="ECO:0000256" key="1">
    <source>
        <dbReference type="ARBA" id="ARBA00004651"/>
    </source>
</evidence>
<dbReference type="Proteomes" id="UP000029409">
    <property type="component" value="Chromosome"/>
</dbReference>
<dbReference type="KEGG" id="pdu:PDUR_18790"/>
<feature type="transmembrane region" description="Helical" evidence="8">
    <location>
        <begin position="148"/>
        <end position="170"/>
    </location>
</feature>
<organism evidence="10 11">
    <name type="scientific">Paenibacillus durus</name>
    <name type="common">Paenibacillus azotofixans</name>
    <dbReference type="NCBI Taxonomy" id="44251"/>
    <lineage>
        <taxon>Bacteria</taxon>
        <taxon>Bacillati</taxon>
        <taxon>Bacillota</taxon>
        <taxon>Bacilli</taxon>
        <taxon>Bacillales</taxon>
        <taxon>Paenibacillaceae</taxon>
        <taxon>Paenibacillus</taxon>
    </lineage>
</organism>
<dbReference type="InterPro" id="IPR000515">
    <property type="entry name" value="MetI-like"/>
</dbReference>